<evidence type="ECO:0000256" key="1">
    <source>
        <dbReference type="PROSITE-ProRule" id="PRU00176"/>
    </source>
</evidence>
<reference evidence="3" key="1">
    <citation type="journal article" date="2014" name="Nat. Commun.">
        <title>The emerging biofuel crop Camelina sativa retains a highly undifferentiated hexaploid genome structure.</title>
        <authorList>
            <person name="Kagale S."/>
            <person name="Koh C."/>
            <person name="Nixon J."/>
            <person name="Bollina V."/>
            <person name="Clarke W.E."/>
            <person name="Tuteja R."/>
            <person name="Spillane C."/>
            <person name="Robinson S.J."/>
            <person name="Links M.G."/>
            <person name="Clarke C."/>
            <person name="Higgins E.E."/>
            <person name="Huebert T."/>
            <person name="Sharpe A.G."/>
            <person name="Parkin I.A."/>
        </authorList>
    </citation>
    <scope>NUCLEOTIDE SEQUENCE [LARGE SCALE GENOMIC DNA]</scope>
    <source>
        <strain evidence="3">cv. DH55</strain>
    </source>
</reference>
<dbReference type="SUPFAM" id="SSF54928">
    <property type="entry name" value="RNA-binding domain, RBD"/>
    <property type="match status" value="1"/>
</dbReference>
<reference evidence="4" key="2">
    <citation type="submission" date="2025-08" db="UniProtKB">
        <authorList>
            <consortium name="RefSeq"/>
        </authorList>
    </citation>
    <scope>IDENTIFICATION</scope>
    <source>
        <tissue evidence="4">Leaf</tissue>
    </source>
</reference>
<dbReference type="RefSeq" id="XP_010424780.1">
    <property type="nucleotide sequence ID" value="XM_010426478.2"/>
</dbReference>
<dbReference type="InterPro" id="IPR000504">
    <property type="entry name" value="RRM_dom"/>
</dbReference>
<dbReference type="InterPro" id="IPR012677">
    <property type="entry name" value="Nucleotide-bd_a/b_plait_sf"/>
</dbReference>
<organism evidence="3 4">
    <name type="scientific">Camelina sativa</name>
    <name type="common">False flax</name>
    <name type="synonym">Myagrum sativum</name>
    <dbReference type="NCBI Taxonomy" id="90675"/>
    <lineage>
        <taxon>Eukaryota</taxon>
        <taxon>Viridiplantae</taxon>
        <taxon>Streptophyta</taxon>
        <taxon>Embryophyta</taxon>
        <taxon>Tracheophyta</taxon>
        <taxon>Spermatophyta</taxon>
        <taxon>Magnoliopsida</taxon>
        <taxon>eudicotyledons</taxon>
        <taxon>Gunneridae</taxon>
        <taxon>Pentapetalae</taxon>
        <taxon>rosids</taxon>
        <taxon>malvids</taxon>
        <taxon>Brassicales</taxon>
        <taxon>Brassicaceae</taxon>
        <taxon>Camelineae</taxon>
        <taxon>Camelina</taxon>
    </lineage>
</organism>
<evidence type="ECO:0000313" key="3">
    <source>
        <dbReference type="Proteomes" id="UP000694864"/>
    </source>
</evidence>
<dbReference type="PROSITE" id="PS50102">
    <property type="entry name" value="RRM"/>
    <property type="match status" value="1"/>
</dbReference>
<accession>A0ABM0TDK0</accession>
<proteinExistence type="predicted"/>
<keyword evidence="3" id="KW-1185">Reference proteome</keyword>
<feature type="domain" description="RRM" evidence="2">
    <location>
        <begin position="37"/>
        <end position="108"/>
    </location>
</feature>
<keyword evidence="1" id="KW-0694">RNA-binding</keyword>
<dbReference type="InterPro" id="IPR035979">
    <property type="entry name" value="RBD_domain_sf"/>
</dbReference>
<sequence length="257" mass="28183">MDIFFKVYLIALLNFSNHERIRLRGSETAEPIIRDVGRIIVSGYDTSYSLPLEVAKSALEKYFSSCGEITDVSFDDCSAYVYFVGEGAVDKALQLNDSELDGWKLTVQPFPFPNAKDKIIVSVEGFDTCLSQIDLESALTPLFSPYGMIEILLINEGSALAAIYGKNIADKASELNGFYMGERKLAVRWLSVPRIHSVHSLPFRKGPTIALLDSDSSTSDAKVSSGRTEIGPHFGVLAKALRLSGGGHVHVNLKEIM</sequence>
<evidence type="ECO:0000313" key="4">
    <source>
        <dbReference type="RefSeq" id="XP_010424780.1"/>
    </source>
</evidence>
<name>A0ABM0TDK0_CAMSA</name>
<protein>
    <submittedName>
        <fullName evidence="4">Uncharacterized protein LOC104709943</fullName>
    </submittedName>
</protein>
<dbReference type="Proteomes" id="UP000694864">
    <property type="component" value="Chromosome 8"/>
</dbReference>
<gene>
    <name evidence="4" type="primary">LOC104709943</name>
</gene>
<dbReference type="GeneID" id="104709943"/>
<evidence type="ECO:0000259" key="2">
    <source>
        <dbReference type="PROSITE" id="PS50102"/>
    </source>
</evidence>
<dbReference type="Gene3D" id="3.30.70.330">
    <property type="match status" value="1"/>
</dbReference>